<dbReference type="EMBL" id="CAAE01014452">
    <property type="protein sequence ID" value="CAF96425.1"/>
    <property type="molecule type" value="Genomic_DNA"/>
</dbReference>
<dbReference type="KEGG" id="tng:GSTEN00013450G001"/>
<evidence type="ECO:0000313" key="2">
    <source>
        <dbReference type="EMBL" id="CAF96425.1"/>
    </source>
</evidence>
<dbReference type="PANTHER" id="PTHR44444:SF1">
    <property type="entry name" value="PROTEIN SEL-1 HOMOLOG 3"/>
    <property type="match status" value="1"/>
</dbReference>
<reference evidence="2" key="2">
    <citation type="submission" date="2004-02" db="EMBL/GenBank/DDBJ databases">
        <authorList>
            <consortium name="Genoscope"/>
            <consortium name="Whitehead Institute Centre for Genome Research"/>
        </authorList>
    </citation>
    <scope>NUCLEOTIDE SEQUENCE</scope>
</reference>
<reference evidence="2" key="1">
    <citation type="journal article" date="2004" name="Nature">
        <title>Genome duplication in the teleost fish Tetraodon nigroviridis reveals the early vertebrate proto-karyotype.</title>
        <authorList>
            <person name="Jaillon O."/>
            <person name="Aury J.-M."/>
            <person name="Brunet F."/>
            <person name="Petit J.-L."/>
            <person name="Stange-Thomann N."/>
            <person name="Mauceli E."/>
            <person name="Bouneau L."/>
            <person name="Fischer C."/>
            <person name="Ozouf-Costaz C."/>
            <person name="Bernot A."/>
            <person name="Nicaud S."/>
            <person name="Jaffe D."/>
            <person name="Fisher S."/>
            <person name="Lutfalla G."/>
            <person name="Dossat C."/>
            <person name="Segurens B."/>
            <person name="Dasilva C."/>
            <person name="Salanoubat M."/>
            <person name="Levy M."/>
            <person name="Boudet N."/>
            <person name="Castellano S."/>
            <person name="Anthouard V."/>
            <person name="Jubin C."/>
            <person name="Castelli V."/>
            <person name="Katinka M."/>
            <person name="Vacherie B."/>
            <person name="Biemont C."/>
            <person name="Skalli Z."/>
            <person name="Cattolico L."/>
            <person name="Poulain J."/>
            <person name="De Berardinis V."/>
            <person name="Cruaud C."/>
            <person name="Duprat S."/>
            <person name="Brottier P."/>
            <person name="Coutanceau J.-P."/>
            <person name="Gouzy J."/>
            <person name="Parra G."/>
            <person name="Lardier G."/>
            <person name="Chapple C."/>
            <person name="McKernan K.J."/>
            <person name="McEwan P."/>
            <person name="Bosak S."/>
            <person name="Kellis M."/>
            <person name="Volff J.-N."/>
            <person name="Guigo R."/>
            <person name="Zody M.C."/>
            <person name="Mesirov J."/>
            <person name="Lindblad-Toh K."/>
            <person name="Birren B."/>
            <person name="Nusbaum C."/>
            <person name="Kahn D."/>
            <person name="Robinson-Rechavi M."/>
            <person name="Laudet V."/>
            <person name="Schachter V."/>
            <person name="Quetier F."/>
            <person name="Saurin W."/>
            <person name="Scarpelli C."/>
            <person name="Wincker P."/>
            <person name="Lander E.S."/>
            <person name="Weissenbach J."/>
            <person name="Roest Crollius H."/>
        </authorList>
    </citation>
    <scope>NUCLEOTIDE SEQUENCE [LARGE SCALE GENOMIC DNA]</scope>
</reference>
<keyword evidence="1" id="KW-0812">Transmembrane</keyword>
<proteinExistence type="predicted"/>
<evidence type="ECO:0000256" key="1">
    <source>
        <dbReference type="SAM" id="Phobius"/>
    </source>
</evidence>
<keyword evidence="1" id="KW-0472">Membrane</keyword>
<dbReference type="AlphaFoldDB" id="Q4SSF7"/>
<sequence length="317" mass="35927">MARVYRVQQVQNPMPSLHKLDQTHQQCQEIVEFTAAVLRQVTESYHQSQNNEGVCVTPFIKLWTQFEKKVCPQNWTWEKHLQYKFLYNVLQTQQEGIKTGYKHAQGIDGFPRDLDMAYSYYSNAGAQSRTDSSRLHEKMTAAFQWFLNASRHGHVGATVEVAWYLSTGNLEGVSQDVERAVICVEAEDEQLITPCSVSLLGVQMRKALRRMTQQSAQLILAYAALLSTVVITVTIPLQNCLERAVRQTARTSASTEDGFSWNREQDGTMGGGYGTLRDRWVSILNEAQRLQQTGEVALTLSGVCLCTFWVTLLHQLL</sequence>
<accession>Q4SSF7</accession>
<feature type="transmembrane region" description="Helical" evidence="1">
    <location>
        <begin position="218"/>
        <end position="237"/>
    </location>
</feature>
<dbReference type="InterPro" id="IPR011990">
    <property type="entry name" value="TPR-like_helical_dom_sf"/>
</dbReference>
<dbReference type="PANTHER" id="PTHR44444">
    <property type="entry name" value="PROTEIN SEL-1 HOMOLOG 3"/>
    <property type="match status" value="1"/>
</dbReference>
<gene>
    <name evidence="2" type="ORF">GSTENG00013450001</name>
</gene>
<keyword evidence="1" id="KW-1133">Transmembrane helix</keyword>
<protein>
    <submittedName>
        <fullName evidence="2">(spotted green pufferfish) hypothetical protein</fullName>
    </submittedName>
</protein>
<comment type="caution">
    <text evidence="2">The sequence shown here is derived from an EMBL/GenBank/DDBJ whole genome shotgun (WGS) entry which is preliminary data.</text>
</comment>
<dbReference type="OrthoDB" id="272077at2759"/>
<name>Q4SSF7_TETNG</name>
<dbReference type="Gene3D" id="1.25.40.10">
    <property type="entry name" value="Tetratricopeptide repeat domain"/>
    <property type="match status" value="1"/>
</dbReference>
<organism evidence="2">
    <name type="scientific">Tetraodon nigroviridis</name>
    <name type="common">Spotted green pufferfish</name>
    <name type="synonym">Chelonodon nigroviridis</name>
    <dbReference type="NCBI Taxonomy" id="99883"/>
    <lineage>
        <taxon>Eukaryota</taxon>
        <taxon>Metazoa</taxon>
        <taxon>Chordata</taxon>
        <taxon>Craniata</taxon>
        <taxon>Vertebrata</taxon>
        <taxon>Euteleostomi</taxon>
        <taxon>Actinopterygii</taxon>
        <taxon>Neopterygii</taxon>
        <taxon>Teleostei</taxon>
        <taxon>Neoteleostei</taxon>
        <taxon>Acanthomorphata</taxon>
        <taxon>Eupercaria</taxon>
        <taxon>Tetraodontiformes</taxon>
        <taxon>Tetradontoidea</taxon>
        <taxon>Tetraodontidae</taxon>
        <taxon>Tetraodon</taxon>
    </lineage>
</organism>
<dbReference type="InterPro" id="IPR042756">
    <property type="entry name" value="Sel-1L3"/>
</dbReference>